<keyword evidence="2 4" id="KW-0862">Zinc</keyword>
<evidence type="ECO:0000256" key="4">
    <source>
        <dbReference type="RuleBase" id="RU361277"/>
    </source>
</evidence>
<dbReference type="InterPro" id="IPR013154">
    <property type="entry name" value="ADH-like_N"/>
</dbReference>
<keyword evidence="1 4" id="KW-0479">Metal-binding</keyword>
<dbReference type="InterPro" id="IPR050129">
    <property type="entry name" value="Zn_alcohol_dh"/>
</dbReference>
<feature type="domain" description="Enoyl reductase (ER)" evidence="5">
    <location>
        <begin position="24"/>
        <end position="354"/>
    </location>
</feature>
<keyword evidence="3" id="KW-0560">Oxidoreductase</keyword>
<comment type="similarity">
    <text evidence="4">Belongs to the zinc-containing alcohol dehydrogenase family.</text>
</comment>
<evidence type="ECO:0000313" key="6">
    <source>
        <dbReference type="EMBL" id="MFD1600843.1"/>
    </source>
</evidence>
<dbReference type="RefSeq" id="WP_256422949.1">
    <property type="nucleotide sequence ID" value="NZ_JANHDI010000016.1"/>
</dbReference>
<evidence type="ECO:0000259" key="5">
    <source>
        <dbReference type="SMART" id="SM00829"/>
    </source>
</evidence>
<dbReference type="InterPro" id="IPR002328">
    <property type="entry name" value="ADH_Zn_CS"/>
</dbReference>
<dbReference type="GO" id="GO:0046872">
    <property type="term" value="F:metal ion binding"/>
    <property type="evidence" value="ECO:0007669"/>
    <property type="project" value="UniProtKB-KW"/>
</dbReference>
<comment type="cofactor">
    <cofactor evidence="4">
        <name>Zn(2+)</name>
        <dbReference type="ChEBI" id="CHEBI:29105"/>
    </cofactor>
</comment>
<dbReference type="SUPFAM" id="SSF51735">
    <property type="entry name" value="NAD(P)-binding Rossmann-fold domains"/>
    <property type="match status" value="1"/>
</dbReference>
<dbReference type="InterPro" id="IPR011032">
    <property type="entry name" value="GroES-like_sf"/>
</dbReference>
<dbReference type="PROSITE" id="PS00059">
    <property type="entry name" value="ADH_ZINC"/>
    <property type="match status" value="1"/>
</dbReference>
<dbReference type="GO" id="GO:0043168">
    <property type="term" value="F:anion binding"/>
    <property type="evidence" value="ECO:0007669"/>
    <property type="project" value="UniProtKB-ARBA"/>
</dbReference>
<comment type="caution">
    <text evidence="6">The sequence shown here is derived from an EMBL/GenBank/DDBJ whole genome shotgun (WGS) entry which is preliminary data.</text>
</comment>
<dbReference type="SMART" id="SM00829">
    <property type="entry name" value="PKS_ER"/>
    <property type="match status" value="1"/>
</dbReference>
<evidence type="ECO:0000256" key="3">
    <source>
        <dbReference type="ARBA" id="ARBA00023002"/>
    </source>
</evidence>
<dbReference type="InterPro" id="IPR036291">
    <property type="entry name" value="NAD(P)-bd_dom_sf"/>
</dbReference>
<dbReference type="InterPro" id="IPR020843">
    <property type="entry name" value="ER"/>
</dbReference>
<dbReference type="Gene3D" id="3.40.50.720">
    <property type="entry name" value="NAD(P)-binding Rossmann-like Domain"/>
    <property type="match status" value="1"/>
</dbReference>
<name>A0ABD6CRM4_9EURY</name>
<evidence type="ECO:0000313" key="7">
    <source>
        <dbReference type="Proteomes" id="UP001597085"/>
    </source>
</evidence>
<dbReference type="Gene3D" id="3.90.180.10">
    <property type="entry name" value="Medium-chain alcohol dehydrogenases, catalytic domain"/>
    <property type="match status" value="1"/>
</dbReference>
<dbReference type="SUPFAM" id="SSF50129">
    <property type="entry name" value="GroES-like"/>
    <property type="match status" value="1"/>
</dbReference>
<keyword evidence="7" id="KW-1185">Reference proteome</keyword>
<dbReference type="Proteomes" id="UP001597085">
    <property type="component" value="Unassembled WGS sequence"/>
</dbReference>
<dbReference type="GO" id="GO:0044281">
    <property type="term" value="P:small molecule metabolic process"/>
    <property type="evidence" value="ECO:0007669"/>
    <property type="project" value="UniProtKB-ARBA"/>
</dbReference>
<reference evidence="6 7" key="1">
    <citation type="journal article" date="2019" name="Int. J. Syst. Evol. Microbiol.">
        <title>The Global Catalogue of Microorganisms (GCM) 10K type strain sequencing project: providing services to taxonomists for standard genome sequencing and annotation.</title>
        <authorList>
            <consortium name="The Broad Institute Genomics Platform"/>
            <consortium name="The Broad Institute Genome Sequencing Center for Infectious Disease"/>
            <person name="Wu L."/>
            <person name="Ma J."/>
        </authorList>
    </citation>
    <scope>NUCLEOTIDE SEQUENCE [LARGE SCALE GENOMIC DNA]</scope>
    <source>
        <strain evidence="6 7">CGMCC 1.12121</strain>
    </source>
</reference>
<dbReference type="GO" id="GO:0016616">
    <property type="term" value="F:oxidoreductase activity, acting on the CH-OH group of donors, NAD or NADP as acceptor"/>
    <property type="evidence" value="ECO:0007669"/>
    <property type="project" value="UniProtKB-ARBA"/>
</dbReference>
<dbReference type="InterPro" id="IPR013149">
    <property type="entry name" value="ADH-like_C"/>
</dbReference>
<organism evidence="6 7">
    <name type="scientific">Halobellus rarus</name>
    <dbReference type="NCBI Taxonomy" id="1126237"/>
    <lineage>
        <taxon>Archaea</taxon>
        <taxon>Methanobacteriati</taxon>
        <taxon>Methanobacteriota</taxon>
        <taxon>Stenosarchaea group</taxon>
        <taxon>Halobacteria</taxon>
        <taxon>Halobacteriales</taxon>
        <taxon>Haloferacaceae</taxon>
        <taxon>Halobellus</taxon>
    </lineage>
</organism>
<dbReference type="GO" id="GO:0030554">
    <property type="term" value="F:adenyl nucleotide binding"/>
    <property type="evidence" value="ECO:0007669"/>
    <property type="project" value="UniProtKB-ARBA"/>
</dbReference>
<evidence type="ECO:0000256" key="1">
    <source>
        <dbReference type="ARBA" id="ARBA00022723"/>
    </source>
</evidence>
<dbReference type="PANTHER" id="PTHR43401:SF2">
    <property type="entry name" value="L-THREONINE 3-DEHYDROGENASE"/>
    <property type="match status" value="1"/>
</dbReference>
<dbReference type="AlphaFoldDB" id="A0ABD6CRM4"/>
<sequence length="358" mass="38210">MHRRVRPLERAFLARPTMRAAVITDRDEVSIQERERPTAGPDEAVVRVGACGVCMTDYHLYRGTFPAEYPLVPGHESAGEVVSVGEAVTGVEAGDRVAIYPGRPCGDCRFCDRGRQNLCADLVAIGGAGDEILDGAFAEYVRVPAGSLEPIGDLSYETATFAEPLGCCIRGVDQADIETGDTVVIVGAGPIGLLLLQAFRASGAGTVVVSEPVERRRETAAELGADHVVDPTATPLSERLTELVDRVDVGVEAVGLPDTIETTHSVTSAGGTTLVFGVPPQGETIEIDPFDVYYQELELVGTFALTPNTFSRAVTFLQGDRVEVEPLITDTFDLSGLRTAFDQMADNEGLKKVVYPGR</sequence>
<dbReference type="Pfam" id="PF00107">
    <property type="entry name" value="ADH_zinc_N"/>
    <property type="match status" value="1"/>
</dbReference>
<dbReference type="GO" id="GO:0051262">
    <property type="term" value="P:protein tetramerization"/>
    <property type="evidence" value="ECO:0007669"/>
    <property type="project" value="UniProtKB-ARBA"/>
</dbReference>
<proteinExistence type="inferred from homology"/>
<protein>
    <submittedName>
        <fullName evidence="6">Zinc-dependent alcohol dehydrogenase family protein</fullName>
    </submittedName>
</protein>
<dbReference type="Pfam" id="PF08240">
    <property type="entry name" value="ADH_N"/>
    <property type="match status" value="1"/>
</dbReference>
<accession>A0ABD6CRM4</accession>
<evidence type="ECO:0000256" key="2">
    <source>
        <dbReference type="ARBA" id="ARBA00022833"/>
    </source>
</evidence>
<dbReference type="EMBL" id="JBHUDK010000018">
    <property type="protein sequence ID" value="MFD1600843.1"/>
    <property type="molecule type" value="Genomic_DNA"/>
</dbReference>
<dbReference type="PANTHER" id="PTHR43401">
    <property type="entry name" value="L-THREONINE 3-DEHYDROGENASE"/>
    <property type="match status" value="1"/>
</dbReference>
<gene>
    <name evidence="6" type="ORF">ACFSBX_18070</name>
</gene>
<dbReference type="CDD" id="cd08234">
    <property type="entry name" value="threonine_DH_like"/>
    <property type="match status" value="1"/>
</dbReference>